<evidence type="ECO:0000313" key="2">
    <source>
        <dbReference type="EMBL" id="AON96625.1"/>
    </source>
</evidence>
<evidence type="ECO:0000256" key="1">
    <source>
        <dbReference type="SAM" id="SignalP"/>
    </source>
</evidence>
<protein>
    <submittedName>
        <fullName evidence="2">VMP25 protein</fullName>
    </submittedName>
</protein>
<accession>A0A1C9EGK9</accession>
<feature type="chain" id="PRO_5044556596" evidence="1">
    <location>
        <begin position="20"/>
        <end position="235"/>
    </location>
</feature>
<organism evidence="2">
    <name type="scientific">Bicyclus anynana</name>
    <name type="common">Squinting bush brown butterfly</name>
    <dbReference type="NCBI Taxonomy" id="110368"/>
    <lineage>
        <taxon>Eukaryota</taxon>
        <taxon>Metazoa</taxon>
        <taxon>Ecdysozoa</taxon>
        <taxon>Arthropoda</taxon>
        <taxon>Hexapoda</taxon>
        <taxon>Insecta</taxon>
        <taxon>Pterygota</taxon>
        <taxon>Neoptera</taxon>
        <taxon>Endopterygota</taxon>
        <taxon>Lepidoptera</taxon>
        <taxon>Glossata</taxon>
        <taxon>Ditrysia</taxon>
        <taxon>Papilionoidea</taxon>
        <taxon>Nymphalidae</taxon>
        <taxon>Satyrinae</taxon>
        <taxon>Satyrini</taxon>
        <taxon>Mycalesina</taxon>
        <taxon>Bicyclus</taxon>
    </lineage>
</organism>
<name>A0A1C9EGK9_BICAN</name>
<proteinExistence type="predicted"/>
<reference evidence="2" key="1">
    <citation type="submission" date="2016-08" db="EMBL/GenBank/DDBJ databases">
        <authorList>
            <person name="Seilhamer J.J."/>
        </authorList>
    </citation>
    <scope>NUCLEOTIDE SEQUENCE</scope>
</reference>
<dbReference type="AlphaFoldDB" id="A0A1C9EGK9"/>
<dbReference type="OrthoDB" id="6921739at2759"/>
<sequence>MYGIIQIVTLSLALSCVRSHVIWEAPNELHPVHGLYVKPSKDGTTGDLYVAATEENGVKTQWLTDQPINFLPAATTLVPKTAPLPAKSSLSKTTQEDKIAPQKRAIITSPALKYAYALPISGLPGENVAPYPYAIPTTPSSEELVPPCSTGIPAAPYPFQYFYPQMLAAIANAMKSYKENDSKEENPVVSAPLPYWPQGYGYPYQYVFVDPNAWAQSQPRAEPLDASNSDSGESA</sequence>
<feature type="signal peptide" evidence="1">
    <location>
        <begin position="1"/>
        <end position="19"/>
    </location>
</feature>
<keyword evidence="1" id="KW-0732">Signal</keyword>
<dbReference type="EMBL" id="KX778610">
    <property type="protein sequence ID" value="AON96625.1"/>
    <property type="molecule type" value="Genomic_DNA"/>
</dbReference>